<dbReference type="SUPFAM" id="SSF142433">
    <property type="entry name" value="CinA-like"/>
    <property type="match status" value="1"/>
</dbReference>
<dbReference type="HAMAP" id="MF_00226_B">
    <property type="entry name" value="CinA_B"/>
    <property type="match status" value="1"/>
</dbReference>
<evidence type="ECO:0000256" key="1">
    <source>
        <dbReference type="HAMAP-Rule" id="MF_00226"/>
    </source>
</evidence>
<name>A0A7I8D9U7_9BACL</name>
<proteinExistence type="inferred from homology"/>
<dbReference type="Gene3D" id="3.40.980.10">
    <property type="entry name" value="MoaB/Mog-like domain"/>
    <property type="match status" value="1"/>
</dbReference>
<dbReference type="KEGG" id="eff:skT53_07340"/>
<dbReference type="SMART" id="SM00852">
    <property type="entry name" value="MoCF_biosynth"/>
    <property type="match status" value="1"/>
</dbReference>
<dbReference type="InterPro" id="IPR050101">
    <property type="entry name" value="CinA"/>
</dbReference>
<feature type="domain" description="MoaB/Mog" evidence="2">
    <location>
        <begin position="4"/>
        <end position="170"/>
    </location>
</feature>
<dbReference type="InterPro" id="IPR036425">
    <property type="entry name" value="MoaB/Mog-like_dom_sf"/>
</dbReference>
<dbReference type="NCBIfam" id="TIGR00200">
    <property type="entry name" value="cinA_nterm"/>
    <property type="match status" value="1"/>
</dbReference>
<reference evidence="3 4" key="1">
    <citation type="submission" date="2020-08" db="EMBL/GenBank/DDBJ databases">
        <title>Complete Genome Sequence of Effusibacillus dendaii Strain skT53, Isolated from Farmland soil.</title>
        <authorList>
            <person name="Konishi T."/>
            <person name="Kawasaki H."/>
        </authorList>
    </citation>
    <scope>NUCLEOTIDE SEQUENCE [LARGE SCALE GENOMIC DNA]</scope>
    <source>
        <strain evidence="4">skT53</strain>
    </source>
</reference>
<dbReference type="NCBIfam" id="TIGR00199">
    <property type="entry name" value="PncC_domain"/>
    <property type="match status" value="1"/>
</dbReference>
<dbReference type="Gene3D" id="3.30.70.2860">
    <property type="match status" value="1"/>
</dbReference>
<dbReference type="SUPFAM" id="SSF53218">
    <property type="entry name" value="Molybdenum cofactor biosynthesis proteins"/>
    <property type="match status" value="1"/>
</dbReference>
<dbReference type="InterPro" id="IPR036653">
    <property type="entry name" value="CinA-like_C"/>
</dbReference>
<evidence type="ECO:0000259" key="2">
    <source>
        <dbReference type="SMART" id="SM00852"/>
    </source>
</evidence>
<dbReference type="PANTHER" id="PTHR13939:SF0">
    <property type="entry name" value="NMN AMIDOHYDROLASE-LIKE PROTEIN YFAY"/>
    <property type="match status" value="1"/>
</dbReference>
<comment type="similarity">
    <text evidence="1">Belongs to the CinA family.</text>
</comment>
<dbReference type="Pfam" id="PF00994">
    <property type="entry name" value="MoCF_biosynth"/>
    <property type="match status" value="1"/>
</dbReference>
<evidence type="ECO:0000313" key="4">
    <source>
        <dbReference type="Proteomes" id="UP000593802"/>
    </source>
</evidence>
<gene>
    <name evidence="1" type="primary">cinA</name>
    <name evidence="3" type="ORF">skT53_07340</name>
</gene>
<dbReference type="InterPro" id="IPR041424">
    <property type="entry name" value="CinA_KH"/>
</dbReference>
<dbReference type="EMBL" id="AP023366">
    <property type="protein sequence ID" value="BCJ85749.1"/>
    <property type="molecule type" value="Genomic_DNA"/>
</dbReference>
<dbReference type="InterPro" id="IPR001453">
    <property type="entry name" value="MoaB/Mog_dom"/>
</dbReference>
<dbReference type="InterPro" id="IPR008135">
    <property type="entry name" value="Competence-induced_CinA"/>
</dbReference>
<dbReference type="PANTHER" id="PTHR13939">
    <property type="entry name" value="NICOTINAMIDE-NUCLEOTIDE AMIDOHYDROLASE PNCC"/>
    <property type="match status" value="1"/>
</dbReference>
<dbReference type="CDD" id="cd00885">
    <property type="entry name" value="cinA"/>
    <property type="match status" value="1"/>
</dbReference>
<dbReference type="AlphaFoldDB" id="A0A7I8D9U7"/>
<dbReference type="InterPro" id="IPR008136">
    <property type="entry name" value="CinA_C"/>
</dbReference>
<keyword evidence="4" id="KW-1185">Reference proteome</keyword>
<evidence type="ECO:0000313" key="3">
    <source>
        <dbReference type="EMBL" id="BCJ85749.1"/>
    </source>
</evidence>
<dbReference type="Proteomes" id="UP000593802">
    <property type="component" value="Chromosome"/>
</dbReference>
<dbReference type="NCBIfam" id="TIGR00177">
    <property type="entry name" value="molyb_syn"/>
    <property type="match status" value="1"/>
</dbReference>
<accession>A0A7I8D9U7</accession>
<organism evidence="3 4">
    <name type="scientific">Effusibacillus dendaii</name>
    <dbReference type="NCBI Taxonomy" id="2743772"/>
    <lineage>
        <taxon>Bacteria</taxon>
        <taxon>Bacillati</taxon>
        <taxon>Bacillota</taxon>
        <taxon>Bacilli</taxon>
        <taxon>Bacillales</taxon>
        <taxon>Alicyclobacillaceae</taxon>
        <taxon>Effusibacillus</taxon>
    </lineage>
</organism>
<dbReference type="Pfam" id="PF18146">
    <property type="entry name" value="CinA_KH"/>
    <property type="match status" value="1"/>
</dbReference>
<dbReference type="RefSeq" id="WP_200759827.1">
    <property type="nucleotide sequence ID" value="NZ_AP023366.1"/>
</dbReference>
<dbReference type="NCBIfam" id="NF001813">
    <property type="entry name" value="PRK00549.1"/>
    <property type="match status" value="1"/>
</dbReference>
<dbReference type="Pfam" id="PF02464">
    <property type="entry name" value="CinA"/>
    <property type="match status" value="1"/>
</dbReference>
<dbReference type="PIRSF" id="PIRSF006728">
    <property type="entry name" value="CinA"/>
    <property type="match status" value="1"/>
</dbReference>
<sequence>MRAEIIGVGTELLLGQIANTNAQFISDKLALEGVNVYFHQAVGDNRERIGEVLKIAHARSDVIVLTGGLGPTDDDLTRESLAEFLGISLQLDNEALKNLESFFASFGRVMTENNKKQVMLLEGGRFLENKRGTAPGQYIEYDNRHYFLLPGPPTELRPMVNEQMIPLIRTIVGRQMTIRSRVLRLFGIGESAMETEVADILNSQTNPTVAPLASEGEVTLRITARADSEEAAYALIAPVEKQLRQRLDKYIYGIDDEILPVAVGKRLKQTGQTLAAAESCTGGLLAAMITDVPGSSDYFKQSWVTYHNSAKTEQLGVPSHVLETDGAVSEACARAMAEGARNRSGCDWAISVTGIAGPGGATETKPVGLVYIAVAGPDGTTAKEFRLRGDRQQIRLRAVKNALYSLVKRMK</sequence>
<dbReference type="Gene3D" id="3.90.950.20">
    <property type="entry name" value="CinA-like"/>
    <property type="match status" value="1"/>
</dbReference>
<protein>
    <recommendedName>
        <fullName evidence="1">Putative competence-damage inducible protein</fullName>
    </recommendedName>
</protein>